<comment type="subcellular location">
    <subcellularLocation>
        <location evidence="1">Membrane</location>
        <topology evidence="1">Multi-pass membrane protein</topology>
    </subcellularLocation>
</comment>
<evidence type="ECO:0000256" key="2">
    <source>
        <dbReference type="ARBA" id="ARBA00022692"/>
    </source>
</evidence>
<gene>
    <name evidence="6" type="ORF">IAA66_04415</name>
</gene>
<protein>
    <submittedName>
        <fullName evidence="6">CvpA family protein</fullName>
    </submittedName>
</protein>
<dbReference type="Proteomes" id="UP000886819">
    <property type="component" value="Unassembled WGS sequence"/>
</dbReference>
<dbReference type="AlphaFoldDB" id="A0A9D0YVN0"/>
<reference evidence="6" key="1">
    <citation type="submission" date="2020-10" db="EMBL/GenBank/DDBJ databases">
        <authorList>
            <person name="Gilroy R."/>
        </authorList>
    </citation>
    <scope>NUCLEOTIDE SEQUENCE</scope>
    <source>
        <strain evidence="6">ChiHile30-977</strain>
    </source>
</reference>
<evidence type="ECO:0000313" key="7">
    <source>
        <dbReference type="Proteomes" id="UP000886819"/>
    </source>
</evidence>
<feature type="transmembrane region" description="Helical" evidence="5">
    <location>
        <begin position="28"/>
        <end position="45"/>
    </location>
</feature>
<dbReference type="PANTHER" id="PTHR37306">
    <property type="entry name" value="COLICIN V PRODUCTION PROTEIN"/>
    <property type="match status" value="1"/>
</dbReference>
<name>A0A9D0YVN0_9FIRM</name>
<dbReference type="Pfam" id="PF02674">
    <property type="entry name" value="Colicin_V"/>
    <property type="match status" value="2"/>
</dbReference>
<dbReference type="GO" id="GO:0016020">
    <property type="term" value="C:membrane"/>
    <property type="evidence" value="ECO:0007669"/>
    <property type="project" value="UniProtKB-SubCell"/>
</dbReference>
<evidence type="ECO:0000313" key="6">
    <source>
        <dbReference type="EMBL" id="HIQ62817.1"/>
    </source>
</evidence>
<organism evidence="6 7">
    <name type="scientific">Candidatus Avichristensenella intestinipullorum</name>
    <dbReference type="NCBI Taxonomy" id="2840693"/>
    <lineage>
        <taxon>Bacteria</taxon>
        <taxon>Bacillati</taxon>
        <taxon>Bacillota</taxon>
        <taxon>Clostridia</taxon>
        <taxon>Candidatus Avichristensenella</taxon>
    </lineage>
</organism>
<evidence type="ECO:0000256" key="4">
    <source>
        <dbReference type="ARBA" id="ARBA00023136"/>
    </source>
</evidence>
<comment type="caution">
    <text evidence="6">The sequence shown here is derived from an EMBL/GenBank/DDBJ whole genome shotgun (WGS) entry which is preliminary data.</text>
</comment>
<keyword evidence="3 5" id="KW-1133">Transmembrane helix</keyword>
<sequence>MNVVDYVILGIVGISFLFGLYRGFVTSVLGLAAVLAAMFAAYALAPQLSDAICQNETVVQTLIHYTDASSRLGDVELSTRAVAGLDATSIAEIVERANLPAPFDALLQSNLAQQVYASLGGISVSEYLNQTIVTAIVTILCYIVTFLASYLALSLLAGLIGYVFKFPVLKHLDALLGGVFGIARGVFVAYVLFALVPILVTVLPFEEFEALIEASTLGSAMYHSNIVTTILQGGL</sequence>
<feature type="transmembrane region" description="Helical" evidence="5">
    <location>
        <begin position="6"/>
        <end position="21"/>
    </location>
</feature>
<dbReference type="InterPro" id="IPR003825">
    <property type="entry name" value="Colicin-V_CvpA"/>
</dbReference>
<feature type="transmembrane region" description="Helical" evidence="5">
    <location>
        <begin position="175"/>
        <end position="200"/>
    </location>
</feature>
<accession>A0A9D0YVN0</accession>
<dbReference type="GO" id="GO:0009403">
    <property type="term" value="P:toxin biosynthetic process"/>
    <property type="evidence" value="ECO:0007669"/>
    <property type="project" value="InterPro"/>
</dbReference>
<feature type="transmembrane region" description="Helical" evidence="5">
    <location>
        <begin position="132"/>
        <end position="163"/>
    </location>
</feature>
<evidence type="ECO:0000256" key="3">
    <source>
        <dbReference type="ARBA" id="ARBA00022989"/>
    </source>
</evidence>
<dbReference type="PANTHER" id="PTHR37306:SF1">
    <property type="entry name" value="COLICIN V PRODUCTION PROTEIN"/>
    <property type="match status" value="1"/>
</dbReference>
<evidence type="ECO:0000256" key="1">
    <source>
        <dbReference type="ARBA" id="ARBA00004141"/>
    </source>
</evidence>
<evidence type="ECO:0000256" key="5">
    <source>
        <dbReference type="SAM" id="Phobius"/>
    </source>
</evidence>
<reference evidence="6" key="2">
    <citation type="journal article" date="2021" name="PeerJ">
        <title>Extensive microbial diversity within the chicken gut microbiome revealed by metagenomics and culture.</title>
        <authorList>
            <person name="Gilroy R."/>
            <person name="Ravi A."/>
            <person name="Getino M."/>
            <person name="Pursley I."/>
            <person name="Horton D.L."/>
            <person name="Alikhan N.F."/>
            <person name="Baker D."/>
            <person name="Gharbi K."/>
            <person name="Hall N."/>
            <person name="Watson M."/>
            <person name="Adriaenssens E.M."/>
            <person name="Foster-Nyarko E."/>
            <person name="Jarju S."/>
            <person name="Secka A."/>
            <person name="Antonio M."/>
            <person name="Oren A."/>
            <person name="Chaudhuri R.R."/>
            <person name="La Ragione R."/>
            <person name="Hildebrand F."/>
            <person name="Pallen M.J."/>
        </authorList>
    </citation>
    <scope>NUCLEOTIDE SEQUENCE</scope>
    <source>
        <strain evidence="6">ChiHile30-977</strain>
    </source>
</reference>
<proteinExistence type="predicted"/>
<keyword evidence="2 5" id="KW-0812">Transmembrane</keyword>
<dbReference type="EMBL" id="DVFI01000067">
    <property type="protein sequence ID" value="HIQ62817.1"/>
    <property type="molecule type" value="Genomic_DNA"/>
</dbReference>
<keyword evidence="4 5" id="KW-0472">Membrane</keyword>